<keyword evidence="3" id="KW-1003">Cell membrane</keyword>
<evidence type="ECO:0000313" key="8">
    <source>
        <dbReference type="EMBL" id="RGC27772.1"/>
    </source>
</evidence>
<evidence type="ECO:0000256" key="7">
    <source>
        <dbReference type="SAM" id="Phobius"/>
    </source>
</evidence>
<evidence type="ECO:0000256" key="5">
    <source>
        <dbReference type="ARBA" id="ARBA00022989"/>
    </source>
</evidence>
<dbReference type="AlphaFoldDB" id="A0A3E2WL23"/>
<dbReference type="SUPFAM" id="SSF161098">
    <property type="entry name" value="MetI-like"/>
    <property type="match status" value="1"/>
</dbReference>
<evidence type="ECO:0000256" key="6">
    <source>
        <dbReference type="ARBA" id="ARBA00023136"/>
    </source>
</evidence>
<comment type="subcellular location">
    <subcellularLocation>
        <location evidence="1">Cell membrane</location>
        <topology evidence="1">Multi-pass membrane protein</topology>
    </subcellularLocation>
</comment>
<dbReference type="Proteomes" id="UP000261111">
    <property type="component" value="Unassembled WGS sequence"/>
</dbReference>
<evidence type="ECO:0000256" key="4">
    <source>
        <dbReference type="ARBA" id="ARBA00022692"/>
    </source>
</evidence>
<organism evidence="8 9">
    <name type="scientific">Hungatella hathewayi</name>
    <dbReference type="NCBI Taxonomy" id="154046"/>
    <lineage>
        <taxon>Bacteria</taxon>
        <taxon>Bacillati</taxon>
        <taxon>Bacillota</taxon>
        <taxon>Clostridia</taxon>
        <taxon>Lachnospirales</taxon>
        <taxon>Lachnospiraceae</taxon>
        <taxon>Hungatella</taxon>
    </lineage>
</organism>
<dbReference type="InterPro" id="IPR035906">
    <property type="entry name" value="MetI-like_sf"/>
</dbReference>
<sequence>MDNKNRRKRMTLSRRGSLTGWAFLAPGAILILFMSFIPIFRALIISFQTGVGAGNKFNGIGNYVRMFQDKVFMETLTNTERVKKSL</sequence>
<keyword evidence="6 7" id="KW-0472">Membrane</keyword>
<keyword evidence="5 7" id="KW-1133">Transmembrane helix</keyword>
<evidence type="ECO:0000256" key="2">
    <source>
        <dbReference type="ARBA" id="ARBA00022448"/>
    </source>
</evidence>
<dbReference type="PANTHER" id="PTHR43005">
    <property type="entry name" value="BLR7065 PROTEIN"/>
    <property type="match status" value="1"/>
</dbReference>
<dbReference type="PANTHER" id="PTHR43005:SF1">
    <property type="entry name" value="SPERMIDINE_PUTRESCINE TRANSPORT SYSTEM PERMEASE PROTEIN"/>
    <property type="match status" value="1"/>
</dbReference>
<gene>
    <name evidence="8" type="ORF">DWX41_17165</name>
</gene>
<comment type="caution">
    <text evidence="8">The sequence shown here is derived from an EMBL/GenBank/DDBJ whole genome shotgun (WGS) entry which is preliminary data.</text>
</comment>
<name>A0A3E2WL23_9FIRM</name>
<dbReference type="GO" id="GO:0005886">
    <property type="term" value="C:plasma membrane"/>
    <property type="evidence" value="ECO:0007669"/>
    <property type="project" value="UniProtKB-SubCell"/>
</dbReference>
<accession>A0A3E2WL23</accession>
<protein>
    <submittedName>
        <fullName evidence="8">Sugar ABC transporter permease</fullName>
    </submittedName>
</protein>
<evidence type="ECO:0000313" key="9">
    <source>
        <dbReference type="Proteomes" id="UP000261111"/>
    </source>
</evidence>
<dbReference type="RefSeq" id="WP_117441150.1">
    <property type="nucleotide sequence ID" value="NZ_QVIA01000022.1"/>
</dbReference>
<evidence type="ECO:0000256" key="1">
    <source>
        <dbReference type="ARBA" id="ARBA00004651"/>
    </source>
</evidence>
<keyword evidence="2" id="KW-0813">Transport</keyword>
<evidence type="ECO:0000256" key="3">
    <source>
        <dbReference type="ARBA" id="ARBA00022475"/>
    </source>
</evidence>
<reference evidence="8 9" key="1">
    <citation type="submission" date="2018-08" db="EMBL/GenBank/DDBJ databases">
        <title>A genome reference for cultivated species of the human gut microbiota.</title>
        <authorList>
            <person name="Zou Y."/>
            <person name="Xue W."/>
            <person name="Luo G."/>
        </authorList>
    </citation>
    <scope>NUCLEOTIDE SEQUENCE [LARGE SCALE GENOMIC DNA]</scope>
    <source>
        <strain evidence="8 9">AF19-21</strain>
    </source>
</reference>
<dbReference type="EMBL" id="QVIA01000022">
    <property type="protein sequence ID" value="RGC27772.1"/>
    <property type="molecule type" value="Genomic_DNA"/>
</dbReference>
<feature type="transmembrane region" description="Helical" evidence="7">
    <location>
        <begin position="21"/>
        <end position="40"/>
    </location>
</feature>
<keyword evidence="4 7" id="KW-0812">Transmembrane</keyword>
<dbReference type="Gene3D" id="1.10.3720.10">
    <property type="entry name" value="MetI-like"/>
    <property type="match status" value="1"/>
</dbReference>
<proteinExistence type="predicted"/>